<name>A0A7Y9S448_9ACTN</name>
<dbReference type="EMBL" id="JACCAA010000001">
    <property type="protein sequence ID" value="NYG60197.1"/>
    <property type="molecule type" value="Genomic_DNA"/>
</dbReference>
<dbReference type="InterPro" id="IPR011055">
    <property type="entry name" value="Dup_hybrid_motif"/>
</dbReference>
<dbReference type="GO" id="GO:0004222">
    <property type="term" value="F:metalloendopeptidase activity"/>
    <property type="evidence" value="ECO:0007669"/>
    <property type="project" value="TreeGrafter"/>
</dbReference>
<dbReference type="SUPFAM" id="SSF51261">
    <property type="entry name" value="Duplicated hybrid motif"/>
    <property type="match status" value="1"/>
</dbReference>
<proteinExistence type="predicted"/>
<dbReference type="FunFam" id="2.70.70.10:FF:000013">
    <property type="entry name" value="Peptidase family M23"/>
    <property type="match status" value="1"/>
</dbReference>
<dbReference type="CDD" id="cd12797">
    <property type="entry name" value="M23_peptidase"/>
    <property type="match status" value="1"/>
</dbReference>
<feature type="compositionally biased region" description="Basic residues" evidence="1">
    <location>
        <begin position="30"/>
        <end position="39"/>
    </location>
</feature>
<evidence type="ECO:0000313" key="3">
    <source>
        <dbReference type="EMBL" id="NYG60197.1"/>
    </source>
</evidence>
<dbReference type="InterPro" id="IPR050570">
    <property type="entry name" value="Cell_wall_metabolism_enzyme"/>
</dbReference>
<evidence type="ECO:0000313" key="4">
    <source>
        <dbReference type="Proteomes" id="UP000540656"/>
    </source>
</evidence>
<dbReference type="InterPro" id="IPR016047">
    <property type="entry name" value="M23ase_b-sheet_dom"/>
</dbReference>
<dbReference type="AlphaFoldDB" id="A0A7Y9S448"/>
<feature type="compositionally biased region" description="Polar residues" evidence="1">
    <location>
        <begin position="20"/>
        <end position="29"/>
    </location>
</feature>
<dbReference type="PANTHER" id="PTHR21666:SF270">
    <property type="entry name" value="MUREIN HYDROLASE ACTIVATOR ENVC"/>
    <property type="match status" value="1"/>
</dbReference>
<dbReference type="Proteomes" id="UP000540656">
    <property type="component" value="Unassembled WGS sequence"/>
</dbReference>
<evidence type="ECO:0000259" key="2">
    <source>
        <dbReference type="Pfam" id="PF01551"/>
    </source>
</evidence>
<feature type="domain" description="M23ase beta-sheet core" evidence="2">
    <location>
        <begin position="185"/>
        <end position="280"/>
    </location>
</feature>
<dbReference type="Gene3D" id="2.70.70.10">
    <property type="entry name" value="Glucose Permease (Domain IIA)"/>
    <property type="match status" value="1"/>
</dbReference>
<sequence>MGNHRAPRRGAKSATPGTPVGTTPDSSSAGKRRAVKHAGSRGPLFRGLPSAPVLLGLAALTMSATGAVTLSHNGVATAVSPNLQLTSAANALSGESVVASTSAKVQRKQAVSRDSRRDALQDASTERLQEAAEAVAKERNAELIKLAKSAEKHAAVLETKGWTLPLAGYRLTARFGQSSGLWARSHTGLDFAAPNGTPVMSVTGGTVTSAEYAGAYGNQIIITTEEGEELWYCHLSSYSVSVGDKVRPGEVIGTVGSTGNSTGPHMHLEVRPGAGDPVDPYQALIAHGVTP</sequence>
<reference evidence="3 4" key="1">
    <citation type="submission" date="2020-07" db="EMBL/GenBank/DDBJ databases">
        <title>Sequencing the genomes of 1000 actinobacteria strains.</title>
        <authorList>
            <person name="Klenk H.-P."/>
        </authorList>
    </citation>
    <scope>NUCLEOTIDE SEQUENCE [LARGE SCALE GENOMIC DNA]</scope>
    <source>
        <strain evidence="3 4">DSM 23819</strain>
    </source>
</reference>
<keyword evidence="4" id="KW-1185">Reference proteome</keyword>
<gene>
    <name evidence="3" type="ORF">BJ980_003120</name>
</gene>
<feature type="region of interest" description="Disordered" evidence="1">
    <location>
        <begin position="1"/>
        <end position="46"/>
    </location>
</feature>
<dbReference type="Pfam" id="PF01551">
    <property type="entry name" value="Peptidase_M23"/>
    <property type="match status" value="1"/>
</dbReference>
<protein>
    <submittedName>
        <fullName evidence="3">Murein DD-endopeptidase MepM/ murein hydrolase activator NlpD</fullName>
    </submittedName>
</protein>
<dbReference type="PANTHER" id="PTHR21666">
    <property type="entry name" value="PEPTIDASE-RELATED"/>
    <property type="match status" value="1"/>
</dbReference>
<evidence type="ECO:0000256" key="1">
    <source>
        <dbReference type="SAM" id="MobiDB-lite"/>
    </source>
</evidence>
<feature type="compositionally biased region" description="Basic residues" evidence="1">
    <location>
        <begin position="1"/>
        <end position="11"/>
    </location>
</feature>
<organism evidence="3 4">
    <name type="scientific">Nocardioides daedukensis</name>
    <dbReference type="NCBI Taxonomy" id="634462"/>
    <lineage>
        <taxon>Bacteria</taxon>
        <taxon>Bacillati</taxon>
        <taxon>Actinomycetota</taxon>
        <taxon>Actinomycetes</taxon>
        <taxon>Propionibacteriales</taxon>
        <taxon>Nocardioidaceae</taxon>
        <taxon>Nocardioides</taxon>
    </lineage>
</organism>
<keyword evidence="3" id="KW-0378">Hydrolase</keyword>
<dbReference type="RefSeq" id="WP_179503155.1">
    <property type="nucleotide sequence ID" value="NZ_JACCAA010000001.1"/>
</dbReference>
<comment type="caution">
    <text evidence="3">The sequence shown here is derived from an EMBL/GenBank/DDBJ whole genome shotgun (WGS) entry which is preliminary data.</text>
</comment>
<accession>A0A7Y9S448</accession>